<dbReference type="EMBL" id="UINC01095005">
    <property type="protein sequence ID" value="SVC50732.1"/>
    <property type="molecule type" value="Genomic_DNA"/>
</dbReference>
<name>A0A382MTB6_9ZZZZ</name>
<sequence length="295" mass="33370">MIKTIKLSLIFVFILNGCSNQENDKTVPVLSEIPPLKVYSCDNDSIIISPNAKNALMEVGMTQCIMPFGVLVSADQNMPKSYLEMAGKILAEMLDQDLDGMMDDSSLFTYVSNWQSGWLAMPTNYNQWETQQLPNLVNNLGYDIIIPSWWMGTTNSEPNEHSIAVMVEEITHFLTQFGYSPRYSDKFGVENWSSIIAQETMNAQCEWWQHPENDCPNSPAQSDGDCSHPNCDVVEFYQQVLILRAGMQPGWFGINFPTSSTALDELLSDDMKGLMDDPMYHQLKSPLSFNYPIIK</sequence>
<accession>A0A382MTB6</accession>
<protein>
    <submittedName>
        <fullName evidence="1">Uncharacterized protein</fullName>
    </submittedName>
</protein>
<dbReference type="AlphaFoldDB" id="A0A382MTB6"/>
<gene>
    <name evidence="1" type="ORF">METZ01_LOCUS303586</name>
</gene>
<evidence type="ECO:0000313" key="1">
    <source>
        <dbReference type="EMBL" id="SVC50732.1"/>
    </source>
</evidence>
<organism evidence="1">
    <name type="scientific">marine metagenome</name>
    <dbReference type="NCBI Taxonomy" id="408172"/>
    <lineage>
        <taxon>unclassified sequences</taxon>
        <taxon>metagenomes</taxon>
        <taxon>ecological metagenomes</taxon>
    </lineage>
</organism>
<proteinExistence type="predicted"/>
<reference evidence="1" key="1">
    <citation type="submission" date="2018-05" db="EMBL/GenBank/DDBJ databases">
        <authorList>
            <person name="Lanie J.A."/>
            <person name="Ng W.-L."/>
            <person name="Kazmierczak K.M."/>
            <person name="Andrzejewski T.M."/>
            <person name="Davidsen T.M."/>
            <person name="Wayne K.J."/>
            <person name="Tettelin H."/>
            <person name="Glass J.I."/>
            <person name="Rusch D."/>
            <person name="Podicherti R."/>
            <person name="Tsui H.-C.T."/>
            <person name="Winkler M.E."/>
        </authorList>
    </citation>
    <scope>NUCLEOTIDE SEQUENCE</scope>
</reference>